<feature type="region of interest" description="Disordered" evidence="1">
    <location>
        <begin position="1"/>
        <end position="32"/>
    </location>
</feature>
<dbReference type="Proteomes" id="UP001497444">
    <property type="component" value="Chromosome 3"/>
</dbReference>
<proteinExistence type="predicted"/>
<evidence type="ECO:0000256" key="1">
    <source>
        <dbReference type="SAM" id="MobiDB-lite"/>
    </source>
</evidence>
<name>A0ABP0WU45_9BRYO</name>
<feature type="compositionally biased region" description="Basic and acidic residues" evidence="1">
    <location>
        <begin position="1"/>
        <end position="10"/>
    </location>
</feature>
<evidence type="ECO:0000313" key="3">
    <source>
        <dbReference type="Proteomes" id="UP001497444"/>
    </source>
</evidence>
<organism evidence="2 3">
    <name type="scientific">Sphagnum jensenii</name>
    <dbReference type="NCBI Taxonomy" id="128206"/>
    <lineage>
        <taxon>Eukaryota</taxon>
        <taxon>Viridiplantae</taxon>
        <taxon>Streptophyta</taxon>
        <taxon>Embryophyta</taxon>
        <taxon>Bryophyta</taxon>
        <taxon>Sphagnophytina</taxon>
        <taxon>Sphagnopsida</taxon>
        <taxon>Sphagnales</taxon>
        <taxon>Sphagnaceae</taxon>
        <taxon>Sphagnum</taxon>
    </lineage>
</organism>
<evidence type="ECO:0000313" key="2">
    <source>
        <dbReference type="EMBL" id="CAK9270383.1"/>
    </source>
</evidence>
<accession>A0ABP0WU45</accession>
<protein>
    <submittedName>
        <fullName evidence="2">Uncharacterized protein</fullName>
    </submittedName>
</protein>
<keyword evidence="3" id="KW-1185">Reference proteome</keyword>
<reference evidence="2" key="1">
    <citation type="submission" date="2024-02" db="EMBL/GenBank/DDBJ databases">
        <authorList>
            <consortium name="ELIXIR-Norway"/>
            <consortium name="Elixir Norway"/>
        </authorList>
    </citation>
    <scope>NUCLEOTIDE SEQUENCE</scope>
</reference>
<sequence>MSKLKKKDENSPSEVGSGSKALPKRRKGRAPFVDGKMKQIVKDNLKQVLVKLGNISDVIVKRNIELQGEDAPTPLVVDALAKANEAFKLLENK</sequence>
<gene>
    <name evidence="2" type="ORF">CSSPJE1EN1_LOCUS15861</name>
</gene>
<dbReference type="EMBL" id="OZ020098">
    <property type="protein sequence ID" value="CAK9270383.1"/>
    <property type="molecule type" value="Genomic_DNA"/>
</dbReference>